<dbReference type="Proteomes" id="UP000653343">
    <property type="component" value="Unassembled WGS sequence"/>
</dbReference>
<feature type="transmembrane region" description="Helical" evidence="1">
    <location>
        <begin position="7"/>
        <end position="25"/>
    </location>
</feature>
<accession>A0ABQ2XVC0</accession>
<feature type="transmembrane region" description="Helical" evidence="1">
    <location>
        <begin position="71"/>
        <end position="92"/>
    </location>
</feature>
<evidence type="ECO:0000313" key="2">
    <source>
        <dbReference type="EMBL" id="GGX36101.1"/>
    </source>
</evidence>
<organism evidence="2 3">
    <name type="scientific">Undibacterium squillarum</name>
    <dbReference type="NCBI Taxonomy" id="1131567"/>
    <lineage>
        <taxon>Bacteria</taxon>
        <taxon>Pseudomonadati</taxon>
        <taxon>Pseudomonadota</taxon>
        <taxon>Betaproteobacteria</taxon>
        <taxon>Burkholderiales</taxon>
        <taxon>Oxalobacteraceae</taxon>
        <taxon>Undibacterium</taxon>
    </lineage>
</organism>
<keyword evidence="1" id="KW-0472">Membrane</keyword>
<dbReference type="RefSeq" id="WP_189356150.1">
    <property type="nucleotide sequence ID" value="NZ_BMYU01000002.1"/>
</dbReference>
<feature type="transmembrane region" description="Helical" evidence="1">
    <location>
        <begin position="163"/>
        <end position="182"/>
    </location>
</feature>
<feature type="transmembrane region" description="Helical" evidence="1">
    <location>
        <begin position="31"/>
        <end position="50"/>
    </location>
</feature>
<gene>
    <name evidence="2" type="ORF">GCM10010946_12120</name>
</gene>
<comment type="caution">
    <text evidence="2">The sequence shown here is derived from an EMBL/GenBank/DDBJ whole genome shotgun (WGS) entry which is preliminary data.</text>
</comment>
<reference evidence="3" key="1">
    <citation type="journal article" date="2019" name="Int. J. Syst. Evol. Microbiol.">
        <title>The Global Catalogue of Microorganisms (GCM) 10K type strain sequencing project: providing services to taxonomists for standard genome sequencing and annotation.</title>
        <authorList>
            <consortium name="The Broad Institute Genomics Platform"/>
            <consortium name="The Broad Institute Genome Sequencing Center for Infectious Disease"/>
            <person name="Wu L."/>
            <person name="Ma J."/>
        </authorList>
    </citation>
    <scope>NUCLEOTIDE SEQUENCE [LARGE SCALE GENOMIC DNA]</scope>
    <source>
        <strain evidence="3">KCTC 23917</strain>
    </source>
</reference>
<keyword evidence="3" id="KW-1185">Reference proteome</keyword>
<dbReference type="EMBL" id="BMYU01000002">
    <property type="protein sequence ID" value="GGX36101.1"/>
    <property type="molecule type" value="Genomic_DNA"/>
</dbReference>
<keyword evidence="1" id="KW-1133">Transmembrane helix</keyword>
<evidence type="ECO:0000313" key="3">
    <source>
        <dbReference type="Proteomes" id="UP000653343"/>
    </source>
</evidence>
<protein>
    <submittedName>
        <fullName evidence="2">Uncharacterized protein</fullName>
    </submittedName>
</protein>
<name>A0ABQ2XVC0_9BURK</name>
<evidence type="ECO:0000256" key="1">
    <source>
        <dbReference type="SAM" id="Phobius"/>
    </source>
</evidence>
<feature type="transmembrane region" description="Helical" evidence="1">
    <location>
        <begin position="128"/>
        <end position="151"/>
    </location>
</feature>
<sequence length="289" mass="33042">MPVWIQKLSWYAISFLALAGGLFVAKLSRLLHFPALAMPLAATIAIILLGMKYKADLPVIRRQQHNWRRHYRLLALLGWAPPVLPALLTMQWRLLRSLLCWLRRKPYPWQAPAGHHFGYLKKGQYQTIVIIILLGLFVELPLHGLILSLVIEDLHLRARLETILFAIAAYTLLTLLADRYAVRATKHVLTGDALLLRIGDRFKASIPRNAIQHAFIMREDKRLWLLQQKISVLDTINITPADTPNIVIELKPDTTPVLQCLMLSRPAPKFLFIYVDEPGQLLNLLQAED</sequence>
<keyword evidence="1" id="KW-0812">Transmembrane</keyword>
<proteinExistence type="predicted"/>